<sequence>MGEARLVKRHNDSFVKPTDELAGRGKAGGGLFLEQGSTMSAGTVQRGMELENGDNRTYRSQIASFTHAMDKVEKPEFGKVRSNVEHN</sequence>
<comment type="caution">
    <text evidence="2">The sequence shown here is derived from an EMBL/GenBank/DDBJ whole genome shotgun (WGS) entry which is preliminary data.</text>
</comment>
<accession>A0AAE1A6K3</accession>
<feature type="region of interest" description="Disordered" evidence="1">
    <location>
        <begin position="1"/>
        <end position="40"/>
    </location>
</feature>
<keyword evidence="3" id="KW-1185">Reference proteome</keyword>
<reference evidence="2" key="1">
    <citation type="journal article" date="2023" name="G3 (Bethesda)">
        <title>A reference genome for the long-term kleptoplast-retaining sea slug Elysia crispata morphotype clarki.</title>
        <authorList>
            <person name="Eastman K.E."/>
            <person name="Pendleton A.L."/>
            <person name="Shaikh M.A."/>
            <person name="Suttiyut T."/>
            <person name="Ogas R."/>
            <person name="Tomko P."/>
            <person name="Gavelis G."/>
            <person name="Widhalm J.R."/>
            <person name="Wisecaver J.H."/>
        </authorList>
    </citation>
    <scope>NUCLEOTIDE SEQUENCE</scope>
    <source>
        <strain evidence="2">ECLA1</strain>
    </source>
</reference>
<dbReference type="AlphaFoldDB" id="A0AAE1A6K3"/>
<protein>
    <submittedName>
        <fullName evidence="2">Uncharacterized protein</fullName>
    </submittedName>
</protein>
<gene>
    <name evidence="2" type="ORF">RRG08_020600</name>
</gene>
<name>A0AAE1A6K3_9GAST</name>
<proteinExistence type="predicted"/>
<evidence type="ECO:0000313" key="2">
    <source>
        <dbReference type="EMBL" id="KAK3781912.1"/>
    </source>
</evidence>
<dbReference type="Proteomes" id="UP001283361">
    <property type="component" value="Unassembled WGS sequence"/>
</dbReference>
<feature type="compositionally biased region" description="Basic and acidic residues" evidence="1">
    <location>
        <begin position="1"/>
        <end position="23"/>
    </location>
</feature>
<evidence type="ECO:0000256" key="1">
    <source>
        <dbReference type="SAM" id="MobiDB-lite"/>
    </source>
</evidence>
<organism evidence="2 3">
    <name type="scientific">Elysia crispata</name>
    <name type="common">lettuce slug</name>
    <dbReference type="NCBI Taxonomy" id="231223"/>
    <lineage>
        <taxon>Eukaryota</taxon>
        <taxon>Metazoa</taxon>
        <taxon>Spiralia</taxon>
        <taxon>Lophotrochozoa</taxon>
        <taxon>Mollusca</taxon>
        <taxon>Gastropoda</taxon>
        <taxon>Heterobranchia</taxon>
        <taxon>Euthyneura</taxon>
        <taxon>Panpulmonata</taxon>
        <taxon>Sacoglossa</taxon>
        <taxon>Placobranchoidea</taxon>
        <taxon>Plakobranchidae</taxon>
        <taxon>Elysia</taxon>
    </lineage>
</organism>
<evidence type="ECO:0000313" key="3">
    <source>
        <dbReference type="Proteomes" id="UP001283361"/>
    </source>
</evidence>
<dbReference type="EMBL" id="JAWDGP010002576">
    <property type="protein sequence ID" value="KAK3781912.1"/>
    <property type="molecule type" value="Genomic_DNA"/>
</dbReference>